<sequence length="1038" mass="109717">MSLTVLLWNTSNREYERERDQSPRRGKPVKADMADEDSRGEPPSERRDDRDAPDSNNDGSSAGDATPASDSQGPEQTSADAPTPSKEPVVVVKAAYNEHSDVTARTDEQIEEFQTKHKVKIEGEDVSKPIFKLEESNLPDEFVSKLKDIFGSSLSPLASYGLPAILGGRDFIGLGDSSMSEKVISFLPSVIMHCQRNKKNDSKGPVALLLASSCRQVRDIYKYFRDTGRSLELECLEISEETSNDREDFQAEFHVAISTVTTMQKVHASGHFDFGTISVAILYGVDELFDSNHAAAIDKILKDVHPERQVLAFSRSWLPDARSAVLALAKNPVIVQIGDVETSPLPSGLTVDVRVFDDEAAKKADLQSLLEETLRREDAGKTLILVKTKRKAKAMKKSVDHKEFPADVLIAGRGRSKASDRDTAMKDFKSGKVKVLVTTAATLKDVGKEEVKNLVVFDFPASPREFGQLLRQSGPALKVTKVYTYLTSIQGRHAPGLADLLQSAELEPSEKLISLAEWAKSAAEGKGPPLPTAKEGDDDDEGADSESSSDDDRRHGRGSSSHRDRDRDRERKRSYSRSRSRSRSSDDDYRSSKRSRRSGGGGSRWGDDDRDRDRGHRRGGRGGGGGYRGRGGGFRDGGGYRDDYGGRGGGRGFGRGRGGFGDRGGRGGFGDRGGRGGYGDRGGGRGGGYGDRGGRGGGYGDRGGRGGYGDRGDDYGGSRGGRGGYGYGDRGGRGGYGDRGGGRGGFRDRGGDDERSSSRSYGGGSGGYGERSNGGSGRWEDRESDSSSRYQGGRGGGRDSGYGGRGQYDDRDGYEQGGGRGYGGSGGGQGYGESQSQGGGGGSGGGGGGGGGYSWSQQQQQSQGGAASSSGGASGPKSQGGASQYGAGNANPQQQPSGPQGAATAAAYSNYMQNAFGQRQDSQQQQQQKAGAYPAFAQQQVQYQSAMAQQQQAGYSTGTASGQQQQAGFGGASSQAYSTTYPTAAYQTAAAAAAAQKQGAAGQGSNTAAYATAQAQYNSYNTQYAGNTGGQFYRSGNQ</sequence>
<dbReference type="InterPro" id="IPR014001">
    <property type="entry name" value="Helicase_ATP-bd"/>
</dbReference>
<evidence type="ECO:0000256" key="3">
    <source>
        <dbReference type="SAM" id="MobiDB-lite"/>
    </source>
</evidence>
<feature type="compositionally biased region" description="Low complexity" evidence="3">
    <location>
        <begin position="854"/>
        <end position="907"/>
    </location>
</feature>
<feature type="compositionally biased region" description="Basic and acidic residues" evidence="3">
    <location>
        <begin position="745"/>
        <end position="757"/>
    </location>
</feature>
<dbReference type="PANTHER" id="PTHR47958">
    <property type="entry name" value="ATP-DEPENDENT RNA HELICASE DBP3"/>
    <property type="match status" value="1"/>
</dbReference>
<feature type="compositionally biased region" description="Polar residues" evidence="3">
    <location>
        <begin position="1"/>
        <end position="12"/>
    </location>
</feature>
<gene>
    <name evidence="6" type="ORF">V5799_004879</name>
</gene>
<dbReference type="InterPro" id="IPR001650">
    <property type="entry name" value="Helicase_C-like"/>
</dbReference>
<dbReference type="AlphaFoldDB" id="A0AAQ4D4V7"/>
<comment type="caution">
    <text evidence="6">The sequence shown here is derived from an EMBL/GenBank/DDBJ whole genome shotgun (WGS) entry which is preliminary data.</text>
</comment>
<feature type="compositionally biased region" description="Gly residues" evidence="3">
    <location>
        <begin position="792"/>
        <end position="806"/>
    </location>
</feature>
<protein>
    <recommendedName>
        <fullName evidence="8">Atp-dependent rna helicase</fullName>
    </recommendedName>
</protein>
<feature type="compositionally biased region" description="Gly residues" evidence="3">
    <location>
        <begin position="815"/>
        <end position="853"/>
    </location>
</feature>
<feature type="compositionally biased region" description="Basic and acidic residues" evidence="3">
    <location>
        <begin position="561"/>
        <end position="573"/>
    </location>
</feature>
<feature type="region of interest" description="Disordered" evidence="3">
    <location>
        <begin position="1"/>
        <end position="86"/>
    </location>
</feature>
<dbReference type="PROSITE" id="PS51192">
    <property type="entry name" value="HELICASE_ATP_BIND_1"/>
    <property type="match status" value="1"/>
</dbReference>
<dbReference type="Proteomes" id="UP001321473">
    <property type="component" value="Unassembled WGS sequence"/>
</dbReference>
<feature type="domain" description="Helicase C-terminal" evidence="5">
    <location>
        <begin position="365"/>
        <end position="519"/>
    </location>
</feature>
<dbReference type="Pfam" id="PF00271">
    <property type="entry name" value="Helicase_C"/>
    <property type="match status" value="1"/>
</dbReference>
<keyword evidence="1" id="KW-0378">Hydrolase</keyword>
<name>A0AAQ4D4V7_AMBAM</name>
<feature type="region of interest" description="Disordered" evidence="3">
    <location>
        <begin position="521"/>
        <end position="975"/>
    </location>
</feature>
<evidence type="ECO:0000313" key="7">
    <source>
        <dbReference type="Proteomes" id="UP001321473"/>
    </source>
</evidence>
<keyword evidence="2" id="KW-0547">Nucleotide-binding</keyword>
<feature type="compositionally biased region" description="Polar residues" evidence="3">
    <location>
        <begin position="68"/>
        <end position="80"/>
    </location>
</feature>
<feature type="compositionally biased region" description="Low complexity" evidence="3">
    <location>
        <begin position="935"/>
        <end position="975"/>
    </location>
</feature>
<dbReference type="PROSITE" id="PS51194">
    <property type="entry name" value="HELICASE_CTER"/>
    <property type="match status" value="1"/>
</dbReference>
<keyword evidence="2" id="KW-0067">ATP-binding</keyword>
<feature type="compositionally biased region" description="Gly residues" evidence="3">
    <location>
        <begin position="621"/>
        <end position="637"/>
    </location>
</feature>
<evidence type="ECO:0000256" key="2">
    <source>
        <dbReference type="ARBA" id="ARBA00022806"/>
    </source>
</evidence>
<evidence type="ECO:0000259" key="4">
    <source>
        <dbReference type="PROSITE" id="PS51192"/>
    </source>
</evidence>
<feature type="compositionally biased region" description="Acidic residues" evidence="3">
    <location>
        <begin position="536"/>
        <end position="549"/>
    </location>
</feature>
<accession>A0AAQ4D4V7</accession>
<feature type="compositionally biased region" description="Gly residues" evidence="3">
    <location>
        <begin position="646"/>
        <end position="701"/>
    </location>
</feature>
<evidence type="ECO:0000313" key="6">
    <source>
        <dbReference type="EMBL" id="KAK8757497.1"/>
    </source>
</evidence>
<keyword evidence="2" id="KW-0347">Helicase</keyword>
<evidence type="ECO:0000259" key="5">
    <source>
        <dbReference type="PROSITE" id="PS51194"/>
    </source>
</evidence>
<dbReference type="InterPro" id="IPR027417">
    <property type="entry name" value="P-loop_NTPase"/>
</dbReference>
<keyword evidence="7" id="KW-1185">Reference proteome</keyword>
<feature type="compositionally biased region" description="Basic and acidic residues" evidence="3">
    <location>
        <begin position="13"/>
        <end position="53"/>
    </location>
</feature>
<dbReference type="SUPFAM" id="SSF52540">
    <property type="entry name" value="P-loop containing nucleoside triphosphate hydrolases"/>
    <property type="match status" value="2"/>
</dbReference>
<feature type="compositionally biased region" description="Basic and acidic residues" evidence="3">
    <location>
        <begin position="702"/>
        <end position="716"/>
    </location>
</feature>
<dbReference type="Gene3D" id="3.40.50.300">
    <property type="entry name" value="P-loop containing nucleotide triphosphate hydrolases"/>
    <property type="match status" value="2"/>
</dbReference>
<evidence type="ECO:0000256" key="1">
    <source>
        <dbReference type="ARBA" id="ARBA00022801"/>
    </source>
</evidence>
<organism evidence="6 7">
    <name type="scientific">Amblyomma americanum</name>
    <name type="common">Lone star tick</name>
    <dbReference type="NCBI Taxonomy" id="6943"/>
    <lineage>
        <taxon>Eukaryota</taxon>
        <taxon>Metazoa</taxon>
        <taxon>Ecdysozoa</taxon>
        <taxon>Arthropoda</taxon>
        <taxon>Chelicerata</taxon>
        <taxon>Arachnida</taxon>
        <taxon>Acari</taxon>
        <taxon>Parasitiformes</taxon>
        <taxon>Ixodida</taxon>
        <taxon>Ixodoidea</taxon>
        <taxon>Ixodidae</taxon>
        <taxon>Amblyomminae</taxon>
        <taxon>Amblyomma</taxon>
    </lineage>
</organism>
<feature type="domain" description="Helicase ATP-binding" evidence="4">
    <location>
        <begin position="162"/>
        <end position="335"/>
    </location>
</feature>
<proteinExistence type="predicted"/>
<dbReference type="GO" id="GO:0004386">
    <property type="term" value="F:helicase activity"/>
    <property type="evidence" value="ECO:0007669"/>
    <property type="project" value="UniProtKB-KW"/>
</dbReference>
<evidence type="ECO:0008006" key="8">
    <source>
        <dbReference type="Google" id="ProtNLM"/>
    </source>
</evidence>
<dbReference type="GO" id="GO:0016787">
    <property type="term" value="F:hydrolase activity"/>
    <property type="evidence" value="ECO:0007669"/>
    <property type="project" value="UniProtKB-KW"/>
</dbReference>
<dbReference type="EMBL" id="JARKHS020035152">
    <property type="protein sequence ID" value="KAK8757497.1"/>
    <property type="molecule type" value="Genomic_DNA"/>
</dbReference>
<feature type="compositionally biased region" description="Gly residues" evidence="3">
    <location>
        <begin position="717"/>
        <end position="744"/>
    </location>
</feature>
<feature type="compositionally biased region" description="Gly residues" evidence="3">
    <location>
        <begin position="761"/>
        <end position="777"/>
    </location>
</feature>
<feature type="compositionally biased region" description="Low complexity" evidence="3">
    <location>
        <begin position="918"/>
        <end position="928"/>
    </location>
</feature>
<reference evidence="6 7" key="1">
    <citation type="journal article" date="2023" name="Arcadia Sci">
        <title>De novo assembly of a long-read Amblyomma americanum tick genome.</title>
        <authorList>
            <person name="Chou S."/>
            <person name="Poskanzer K.E."/>
            <person name="Rollins M."/>
            <person name="Thuy-Boun P.S."/>
        </authorList>
    </citation>
    <scope>NUCLEOTIDE SEQUENCE [LARGE SCALE GENOMIC DNA]</scope>
    <source>
        <strain evidence="6">F_SG_1</strain>
        <tissue evidence="6">Salivary glands</tissue>
    </source>
</reference>
<feature type="compositionally biased region" description="Basic and acidic residues" evidence="3">
    <location>
        <begin position="605"/>
        <end position="614"/>
    </location>
</feature>